<evidence type="ECO:0008006" key="5">
    <source>
        <dbReference type="Google" id="ProtNLM"/>
    </source>
</evidence>
<dbReference type="RefSeq" id="WP_345379410.1">
    <property type="nucleotide sequence ID" value="NZ_BAABIC010000004.1"/>
</dbReference>
<reference evidence="4" key="1">
    <citation type="journal article" date="2019" name="Int. J. Syst. Evol. Microbiol.">
        <title>The Global Catalogue of Microorganisms (GCM) 10K type strain sequencing project: providing services to taxonomists for standard genome sequencing and annotation.</title>
        <authorList>
            <consortium name="The Broad Institute Genomics Platform"/>
            <consortium name="The Broad Institute Genome Sequencing Center for Infectious Disease"/>
            <person name="Wu L."/>
            <person name="Ma J."/>
        </authorList>
    </citation>
    <scope>NUCLEOTIDE SEQUENCE [LARGE SCALE GENOMIC DNA]</scope>
    <source>
        <strain evidence="4">JCM 18055</strain>
    </source>
</reference>
<dbReference type="Proteomes" id="UP001500325">
    <property type="component" value="Unassembled WGS sequence"/>
</dbReference>
<feature type="signal peptide" evidence="2">
    <location>
        <begin position="1"/>
        <end position="23"/>
    </location>
</feature>
<evidence type="ECO:0000256" key="2">
    <source>
        <dbReference type="SAM" id="SignalP"/>
    </source>
</evidence>
<sequence length="208" mass="20306">MRVRSVRFPLRPLLALALVGAVAVLTGCGGTAEPSAGPAGTPSAAPATAPPSGRAAPSAGVAAGEPSPSGAGGSLPRACDLVPQAEIARASGLVFANPAATDGTTRSVCAYSATPAAPGLTVGVEAGPRFDAKAAASRSSVGVSGVDVPGLGDQALFFYSDRDFPEGLGGLLVRRGAATIDVSLQGSGTEQQTRDTATAIARVALDNL</sequence>
<feature type="chain" id="PRO_5045707624" description="DUF3558 domain-containing protein" evidence="2">
    <location>
        <begin position="24"/>
        <end position="208"/>
    </location>
</feature>
<gene>
    <name evidence="3" type="ORF">GCM10023215_15980</name>
</gene>
<dbReference type="PROSITE" id="PS51257">
    <property type="entry name" value="PROKAR_LIPOPROTEIN"/>
    <property type="match status" value="1"/>
</dbReference>
<comment type="caution">
    <text evidence="3">The sequence shown here is derived from an EMBL/GenBank/DDBJ whole genome shotgun (WGS) entry which is preliminary data.</text>
</comment>
<evidence type="ECO:0000313" key="4">
    <source>
        <dbReference type="Proteomes" id="UP001500325"/>
    </source>
</evidence>
<keyword evidence="4" id="KW-1185">Reference proteome</keyword>
<proteinExistence type="predicted"/>
<accession>A0ABP8W6Z0</accession>
<protein>
    <recommendedName>
        <fullName evidence="5">DUF3558 domain-containing protein</fullName>
    </recommendedName>
</protein>
<organism evidence="3 4">
    <name type="scientific">Pseudonocardia yuanmonensis</name>
    <dbReference type="NCBI Taxonomy" id="1095914"/>
    <lineage>
        <taxon>Bacteria</taxon>
        <taxon>Bacillati</taxon>
        <taxon>Actinomycetota</taxon>
        <taxon>Actinomycetes</taxon>
        <taxon>Pseudonocardiales</taxon>
        <taxon>Pseudonocardiaceae</taxon>
        <taxon>Pseudonocardia</taxon>
    </lineage>
</organism>
<evidence type="ECO:0000256" key="1">
    <source>
        <dbReference type="SAM" id="MobiDB-lite"/>
    </source>
</evidence>
<feature type="region of interest" description="Disordered" evidence="1">
    <location>
        <begin position="31"/>
        <end position="76"/>
    </location>
</feature>
<keyword evidence="2" id="KW-0732">Signal</keyword>
<evidence type="ECO:0000313" key="3">
    <source>
        <dbReference type="EMBL" id="GAA4682687.1"/>
    </source>
</evidence>
<dbReference type="EMBL" id="BAABIC010000004">
    <property type="protein sequence ID" value="GAA4682687.1"/>
    <property type="molecule type" value="Genomic_DNA"/>
</dbReference>
<name>A0ABP8W6Z0_9PSEU</name>